<proteinExistence type="predicted"/>
<dbReference type="Proteomes" id="UP000623509">
    <property type="component" value="Unassembled WGS sequence"/>
</dbReference>
<comment type="caution">
    <text evidence="3">The sequence shown here is derived from an EMBL/GenBank/DDBJ whole genome shotgun (WGS) entry which is preliminary data.</text>
</comment>
<keyword evidence="4" id="KW-1185">Reference proteome</keyword>
<gene>
    <name evidence="3" type="ORF">BGI27_13410</name>
</gene>
<accession>A0ABQ7HMI7</accession>
<evidence type="ECO:0000256" key="2">
    <source>
        <dbReference type="SAM" id="MobiDB-lite"/>
    </source>
</evidence>
<protein>
    <submittedName>
        <fullName evidence="3">Uncharacterized protein</fullName>
    </submittedName>
</protein>
<sequence length="97" mass="10881">METIMEVTNPLKSALSTITVQLSKLKEELADTNQQISIIDAQIGELRGMPLCLEDWGNYLKATIQQRADRLSPRPRQWPVEALSGRRTAQQAPLGHL</sequence>
<evidence type="ECO:0000313" key="3">
    <source>
        <dbReference type="EMBL" id="KAF7598388.1"/>
    </source>
</evidence>
<evidence type="ECO:0000256" key="1">
    <source>
        <dbReference type="SAM" id="Coils"/>
    </source>
</evidence>
<feature type="region of interest" description="Disordered" evidence="2">
    <location>
        <begin position="70"/>
        <end position="97"/>
    </location>
</feature>
<reference evidence="3 4" key="1">
    <citation type="submission" date="2016-08" db="EMBL/GenBank/DDBJ databases">
        <title>Candidatus Dactylopiibacterium carminicum genome sequence.</title>
        <authorList>
            <person name="Ramirez-Puebla S.T."/>
            <person name="Ormeno-Orrillo E."/>
            <person name="Vera-Ponce De Leon A."/>
            <person name="Luis L."/>
            <person name="Sanchez-Flores A."/>
            <person name="Monica R."/>
            <person name="Martinez-Romero E."/>
        </authorList>
    </citation>
    <scope>NUCLEOTIDE SEQUENCE [LARGE SCALE GENOMIC DNA]</scope>
    <source>
        <strain evidence="3">END1</strain>
    </source>
</reference>
<organism evidence="3 4">
    <name type="scientific">Candidatus Dactylopiibacterium carminicum</name>
    <dbReference type="NCBI Taxonomy" id="857335"/>
    <lineage>
        <taxon>Bacteria</taxon>
        <taxon>Pseudomonadati</taxon>
        <taxon>Pseudomonadota</taxon>
        <taxon>Betaproteobacteria</taxon>
        <taxon>Rhodocyclales</taxon>
        <taxon>Rhodocyclaceae</taxon>
        <taxon>Candidatus Dactylopiibacterium</taxon>
    </lineage>
</organism>
<feature type="coiled-coil region" evidence="1">
    <location>
        <begin position="15"/>
        <end position="42"/>
    </location>
</feature>
<dbReference type="EMBL" id="MDUX01000050">
    <property type="protein sequence ID" value="KAF7598388.1"/>
    <property type="molecule type" value="Genomic_DNA"/>
</dbReference>
<name>A0ABQ7HMI7_9RHOO</name>
<evidence type="ECO:0000313" key="4">
    <source>
        <dbReference type="Proteomes" id="UP000623509"/>
    </source>
</evidence>
<keyword evidence="1" id="KW-0175">Coiled coil</keyword>